<keyword evidence="1" id="KW-0472">Membrane</keyword>
<dbReference type="AlphaFoldDB" id="A0A6C0EZF8"/>
<keyword evidence="1" id="KW-0812">Transmembrane</keyword>
<evidence type="ECO:0000313" key="2">
    <source>
        <dbReference type="EMBL" id="QHT34448.1"/>
    </source>
</evidence>
<proteinExistence type="predicted"/>
<sequence>MNKIALVIIFFIVFVILEALVYYIYKNKQIITESFVESYQGSDVNYESCIKDGYPQTWCLSIQDPYSIANPDSTLDECVDKPRKNMKH</sequence>
<evidence type="ECO:0000256" key="1">
    <source>
        <dbReference type="SAM" id="Phobius"/>
    </source>
</evidence>
<feature type="transmembrane region" description="Helical" evidence="1">
    <location>
        <begin position="6"/>
        <end position="25"/>
    </location>
</feature>
<reference evidence="2" key="1">
    <citation type="journal article" date="2020" name="Nature">
        <title>Giant virus diversity and host interactions through global metagenomics.</title>
        <authorList>
            <person name="Schulz F."/>
            <person name="Roux S."/>
            <person name="Paez-Espino D."/>
            <person name="Jungbluth S."/>
            <person name="Walsh D.A."/>
            <person name="Denef V.J."/>
            <person name="McMahon K.D."/>
            <person name="Konstantinidis K.T."/>
            <person name="Eloe-Fadrosh E.A."/>
            <person name="Kyrpides N.C."/>
            <person name="Woyke T."/>
        </authorList>
    </citation>
    <scope>NUCLEOTIDE SEQUENCE</scope>
    <source>
        <strain evidence="2">GVMAG-M-3300009163-63</strain>
    </source>
</reference>
<dbReference type="EMBL" id="MN739000">
    <property type="protein sequence ID" value="QHT34448.1"/>
    <property type="molecule type" value="Genomic_DNA"/>
</dbReference>
<keyword evidence="1" id="KW-1133">Transmembrane helix</keyword>
<name>A0A6C0EZF8_9ZZZZ</name>
<organism evidence="2">
    <name type="scientific">viral metagenome</name>
    <dbReference type="NCBI Taxonomy" id="1070528"/>
    <lineage>
        <taxon>unclassified sequences</taxon>
        <taxon>metagenomes</taxon>
        <taxon>organismal metagenomes</taxon>
    </lineage>
</organism>
<accession>A0A6C0EZF8</accession>
<protein>
    <submittedName>
        <fullName evidence="2">Uncharacterized protein</fullName>
    </submittedName>
</protein>